<evidence type="ECO:0000313" key="9">
    <source>
        <dbReference type="Proteomes" id="UP001497512"/>
    </source>
</evidence>
<reference evidence="8" key="1">
    <citation type="submission" date="2024-02" db="EMBL/GenBank/DDBJ databases">
        <authorList>
            <consortium name="ELIXIR-Norway"/>
            <consortium name="Elixir Norway"/>
        </authorList>
    </citation>
    <scope>NUCLEOTIDE SEQUENCE</scope>
</reference>
<evidence type="ECO:0000256" key="2">
    <source>
        <dbReference type="ARBA" id="ARBA00022516"/>
    </source>
</evidence>
<dbReference type="Proteomes" id="UP001497512">
    <property type="component" value="Chromosome 7"/>
</dbReference>
<evidence type="ECO:0000256" key="1">
    <source>
        <dbReference type="ARBA" id="ARBA00012687"/>
    </source>
</evidence>
<dbReference type="Pfam" id="PF02684">
    <property type="entry name" value="LpxB"/>
    <property type="match status" value="1"/>
</dbReference>
<name>A0ABP0UUB7_9BRYO</name>
<keyword evidence="3" id="KW-0441">Lipid A biosynthesis</keyword>
<keyword evidence="9" id="KW-1185">Reference proteome</keyword>
<evidence type="ECO:0000256" key="7">
    <source>
        <dbReference type="ARBA" id="ARBA00048975"/>
    </source>
</evidence>
<keyword evidence="5" id="KW-0808">Transferase</keyword>
<dbReference type="PANTHER" id="PTHR30372:SF4">
    <property type="entry name" value="LIPID-A-DISACCHARIDE SYNTHASE, MITOCHONDRIAL-RELATED"/>
    <property type="match status" value="1"/>
</dbReference>
<sequence length="481" mass="52753">MWRCREKFSPLQYALSSSLLPCCCFSSHFKAPFSSHCHGKGGGAAAGARNEKLRVFIVAGEPSGDLIGSRLMASLRRLSPRPLQFAGVGGNLMKREGLVSEFPMEDIAVMGVAELLPHLVRIWVRLRQTVTAVMDFRPHVVVTVDAKGFSFRVLRSITDAYRRLGVSRPPLVHYVAPSSWAWKGGENKLKNLADTLDHLLCILPFEAALFKAHGIKATYVGHPVLEDAFTSVATGENPAHCRWWIKGSKSCSRQDFGLQSGSTVVCVLPGSRAQEVKRMLPLFESALDLLADKVPMLTAIIPTAPSHVITDAVTEAVKAWKTPNILLPYASEKDKYSAFAASDVSLCTSGTAVLQLQMARVPTVVAYRAHPLTEWLIKSRTKLHYISLPNILLDSPVIPEALFADCTPEQLFTLLRQVLEDSEVKEQQAKAAEQVLSMLVPPQQSVLESTGSLRSVENVFDWRPSMAAAATILTSLQIDKT</sequence>
<dbReference type="SUPFAM" id="SSF53756">
    <property type="entry name" value="UDP-Glycosyltransferase/glycogen phosphorylase"/>
    <property type="match status" value="1"/>
</dbReference>
<proteinExistence type="predicted"/>
<organism evidence="8 9">
    <name type="scientific">Sphagnum troendelagicum</name>
    <dbReference type="NCBI Taxonomy" id="128251"/>
    <lineage>
        <taxon>Eukaryota</taxon>
        <taxon>Viridiplantae</taxon>
        <taxon>Streptophyta</taxon>
        <taxon>Embryophyta</taxon>
        <taxon>Bryophyta</taxon>
        <taxon>Sphagnophytina</taxon>
        <taxon>Sphagnopsida</taxon>
        <taxon>Sphagnales</taxon>
        <taxon>Sphagnaceae</taxon>
        <taxon>Sphagnum</taxon>
    </lineage>
</organism>
<evidence type="ECO:0000256" key="6">
    <source>
        <dbReference type="ARBA" id="ARBA00023098"/>
    </source>
</evidence>
<evidence type="ECO:0000313" key="8">
    <source>
        <dbReference type="EMBL" id="CAK9230956.1"/>
    </source>
</evidence>
<dbReference type="EC" id="2.4.1.182" evidence="1"/>
<comment type="catalytic activity">
    <reaction evidence="7">
        <text>a lipid X + a UDP-2-N,3-O-bis[(3R)-3-hydroxyacyl]-alpha-D-glucosamine = a lipid A disaccharide + UDP + H(+)</text>
        <dbReference type="Rhea" id="RHEA:67828"/>
        <dbReference type="ChEBI" id="CHEBI:15378"/>
        <dbReference type="ChEBI" id="CHEBI:58223"/>
        <dbReference type="ChEBI" id="CHEBI:137748"/>
        <dbReference type="ChEBI" id="CHEBI:176338"/>
        <dbReference type="ChEBI" id="CHEBI:176343"/>
        <dbReference type="EC" id="2.4.1.182"/>
    </reaction>
</comment>
<keyword evidence="2" id="KW-0444">Lipid biosynthesis</keyword>
<evidence type="ECO:0000256" key="3">
    <source>
        <dbReference type="ARBA" id="ARBA00022556"/>
    </source>
</evidence>
<dbReference type="EMBL" id="OZ019899">
    <property type="protein sequence ID" value="CAK9230956.1"/>
    <property type="molecule type" value="Genomic_DNA"/>
</dbReference>
<protein>
    <recommendedName>
        <fullName evidence="1">lipid-A-disaccharide synthase</fullName>
        <ecNumber evidence="1">2.4.1.182</ecNumber>
    </recommendedName>
</protein>
<dbReference type="InterPro" id="IPR003835">
    <property type="entry name" value="Glyco_trans_19"/>
</dbReference>
<dbReference type="NCBIfam" id="TIGR00215">
    <property type="entry name" value="lpxB"/>
    <property type="match status" value="1"/>
</dbReference>
<evidence type="ECO:0000256" key="4">
    <source>
        <dbReference type="ARBA" id="ARBA00022676"/>
    </source>
</evidence>
<accession>A0ABP0UUB7</accession>
<dbReference type="PANTHER" id="PTHR30372">
    <property type="entry name" value="LIPID-A-DISACCHARIDE SYNTHASE"/>
    <property type="match status" value="1"/>
</dbReference>
<keyword evidence="4" id="KW-0328">Glycosyltransferase</keyword>
<evidence type="ECO:0000256" key="5">
    <source>
        <dbReference type="ARBA" id="ARBA00022679"/>
    </source>
</evidence>
<gene>
    <name evidence="8" type="ORF">CSSPTR1EN2_LOCUS20182</name>
</gene>
<keyword evidence="6" id="KW-0443">Lipid metabolism</keyword>